<evidence type="ECO:0000313" key="5">
    <source>
        <dbReference type="EMBL" id="MBO0454270.1"/>
    </source>
</evidence>
<sequence length="344" mass="38727">MLNPLTKKKAKFLFIGLFCFLLSPMVTQAEGAQESPGFTVESVVSEKQVDPNQSYFYLSVEPNTLQTIQVKVRSIQEEPVTVSLAIHDAVSSSIGSIDYTQKKPELDESLKDPITKIVTIKEDPKEVTVANFEEKIIEYQIKPPEENFPGIKLGALRFVRKDTGKAQTGGLKTEYAYVIALMLTEDGEDFNRGADLTLKSVGMKRSKGKNVVAAKIQNHQPKMLQEAGIMGNIKRKGEKKVLNKFEIKEFSAAPNSNFEFNVPLDKKNLSAGTYVFTGIVKSDDQTWRWKKEFNVAREKDRKLDSNKQARTPKWQEQFPMVVGLILLALGVLPISIKQKQRQIK</sequence>
<gene>
    <name evidence="5" type="ORF">JZO85_18590</name>
</gene>
<keyword evidence="2" id="KW-0732">Signal</keyword>
<protein>
    <submittedName>
        <fullName evidence="5">DUF916 and DUF3324 domain-containing protein</fullName>
    </submittedName>
</protein>
<feature type="domain" description="WxL Interacting Protein peptidoglycan binding" evidence="3">
    <location>
        <begin position="38"/>
        <end position="158"/>
    </location>
</feature>
<dbReference type="Pfam" id="PF06030">
    <property type="entry name" value="WxLIP_PGBD"/>
    <property type="match status" value="1"/>
</dbReference>
<dbReference type="InterPro" id="IPR021759">
    <property type="entry name" value="WxLIP_HBD"/>
</dbReference>
<evidence type="ECO:0000313" key="6">
    <source>
        <dbReference type="Proteomes" id="UP000664495"/>
    </source>
</evidence>
<evidence type="ECO:0000259" key="3">
    <source>
        <dbReference type="Pfam" id="PF06030"/>
    </source>
</evidence>
<accession>A0ABS3HLE6</accession>
<feature type="signal peptide" evidence="2">
    <location>
        <begin position="1"/>
        <end position="29"/>
    </location>
</feature>
<comment type="caution">
    <text evidence="5">The sequence shown here is derived from an EMBL/GenBank/DDBJ whole genome shotgun (WGS) entry which is preliminary data.</text>
</comment>
<keyword evidence="6" id="KW-1185">Reference proteome</keyword>
<dbReference type="InterPro" id="IPR010317">
    <property type="entry name" value="WxLIP_PGBD"/>
</dbReference>
<name>A0ABS3HLE6_9ENTE</name>
<proteinExistence type="predicted"/>
<dbReference type="Pfam" id="PF11797">
    <property type="entry name" value="WxLIP_HBD"/>
    <property type="match status" value="1"/>
</dbReference>
<keyword evidence="1" id="KW-0472">Membrane</keyword>
<organism evidence="5 6">
    <name type="scientific">Candidatus Enterococcus murrayae</name>
    <dbReference type="NCBI Taxonomy" id="2815321"/>
    <lineage>
        <taxon>Bacteria</taxon>
        <taxon>Bacillati</taxon>
        <taxon>Bacillota</taxon>
        <taxon>Bacilli</taxon>
        <taxon>Lactobacillales</taxon>
        <taxon>Enterococcaceae</taxon>
        <taxon>Enterococcus</taxon>
    </lineage>
</organism>
<dbReference type="RefSeq" id="WP_207110007.1">
    <property type="nucleotide sequence ID" value="NZ_JAFLVR010000052.1"/>
</dbReference>
<dbReference type="Proteomes" id="UP000664495">
    <property type="component" value="Unassembled WGS sequence"/>
</dbReference>
<feature type="transmembrane region" description="Helical" evidence="1">
    <location>
        <begin position="318"/>
        <end position="336"/>
    </location>
</feature>
<keyword evidence="1" id="KW-1133">Transmembrane helix</keyword>
<keyword evidence="1" id="KW-0812">Transmembrane</keyword>
<evidence type="ECO:0000256" key="1">
    <source>
        <dbReference type="SAM" id="Phobius"/>
    </source>
</evidence>
<feature type="chain" id="PRO_5047447440" evidence="2">
    <location>
        <begin position="30"/>
        <end position="344"/>
    </location>
</feature>
<reference evidence="5 6" key="1">
    <citation type="submission" date="2021-03" db="EMBL/GenBank/DDBJ databases">
        <title>Enterococcal diversity collection.</title>
        <authorList>
            <person name="Gilmore M.S."/>
            <person name="Schwartzman J."/>
            <person name="Van Tyne D."/>
            <person name="Martin M."/>
            <person name="Earl A.M."/>
            <person name="Manson A.L."/>
            <person name="Straub T."/>
            <person name="Salamzade R."/>
            <person name="Saavedra J."/>
            <person name="Lebreton F."/>
            <person name="Prichula J."/>
            <person name="Schaufler K."/>
            <person name="Gaca A."/>
            <person name="Sgardioli B."/>
            <person name="Wagenaar J."/>
            <person name="Strong T."/>
        </authorList>
    </citation>
    <scope>NUCLEOTIDE SEQUENCE [LARGE SCALE GENOMIC DNA]</scope>
    <source>
        <strain evidence="5 6">MJM16</strain>
    </source>
</reference>
<dbReference type="EMBL" id="JAFLVR010000052">
    <property type="protein sequence ID" value="MBO0454270.1"/>
    <property type="molecule type" value="Genomic_DNA"/>
</dbReference>
<feature type="domain" description="WxL Interacting Protein host binding" evidence="4">
    <location>
        <begin position="169"/>
        <end position="303"/>
    </location>
</feature>
<evidence type="ECO:0000259" key="4">
    <source>
        <dbReference type="Pfam" id="PF11797"/>
    </source>
</evidence>
<evidence type="ECO:0000256" key="2">
    <source>
        <dbReference type="SAM" id="SignalP"/>
    </source>
</evidence>